<accession>A0A2A6FED1</accession>
<name>A0A2A6FED1_9HYPH</name>
<keyword evidence="1" id="KW-0732">Signal</keyword>
<feature type="chain" id="PRO_5012269699" description="Right handed beta helix domain-containing protein" evidence="1">
    <location>
        <begin position="26"/>
        <end position="331"/>
    </location>
</feature>
<sequence>MSISLFIQSVGLVLAIVVSTLHANAAACPLDSAGSKYMYYAADPMELAGCRDQNGRLKDISIGHNALGPAVMANSDKELAISTAAILPRNDNVFFDGLATTIYDTSFFSSYCDVFGQPFKVNNACNDQTLANAKPLPRIPSSILLTNVELPRVFEAKDVIVDGAFAFRDTALLMETWFRVRNCVVIGDLSFQKLSANRLHIVLSSCVIFGNITVDNTSGLDLSISDSVIEGDIRIAASKDFGLYLQTVNANGSLLFDRIDVTEEYFMDTVQINSDIKWTFLNQSNLAEEKYTSGVSVLGTVTVSNSALAGSHSSWPDAIANGYLSNVIFDN</sequence>
<dbReference type="AlphaFoldDB" id="A0A2A6FED1"/>
<gene>
    <name evidence="2" type="ORF">CN311_16080</name>
</gene>
<dbReference type="Proteomes" id="UP000219182">
    <property type="component" value="Unassembled WGS sequence"/>
</dbReference>
<organism evidence="2 3">
    <name type="scientific">Mesorhizobium sanjuanii</name>
    <dbReference type="NCBI Taxonomy" id="2037900"/>
    <lineage>
        <taxon>Bacteria</taxon>
        <taxon>Pseudomonadati</taxon>
        <taxon>Pseudomonadota</taxon>
        <taxon>Alphaproteobacteria</taxon>
        <taxon>Hyphomicrobiales</taxon>
        <taxon>Phyllobacteriaceae</taxon>
        <taxon>Mesorhizobium</taxon>
    </lineage>
</organism>
<proteinExistence type="predicted"/>
<keyword evidence="3" id="KW-1185">Reference proteome</keyword>
<dbReference type="RefSeq" id="WP_097574754.1">
    <property type="nucleotide sequence ID" value="NZ_NWQG01000097.1"/>
</dbReference>
<feature type="signal peptide" evidence="1">
    <location>
        <begin position="1"/>
        <end position="25"/>
    </location>
</feature>
<protein>
    <recommendedName>
        <fullName evidence="4">Right handed beta helix domain-containing protein</fullName>
    </recommendedName>
</protein>
<comment type="caution">
    <text evidence="2">The sequence shown here is derived from an EMBL/GenBank/DDBJ whole genome shotgun (WGS) entry which is preliminary data.</text>
</comment>
<evidence type="ECO:0000256" key="1">
    <source>
        <dbReference type="SAM" id="SignalP"/>
    </source>
</evidence>
<evidence type="ECO:0008006" key="4">
    <source>
        <dbReference type="Google" id="ProtNLM"/>
    </source>
</evidence>
<reference evidence="2 3" key="1">
    <citation type="submission" date="2017-09" db="EMBL/GenBank/DDBJ databases">
        <title>Mesorhizobum sanjuanii sp. nov. isolated from nodules of Lotus tenuis in saline-alkaline lowlands of Flooding Pampa.</title>
        <authorList>
            <person name="Sannazzaro A.I."/>
            <person name="Torres Tejerizo G.A."/>
            <person name="Fontana F."/>
            <person name="Cumpa Velazquez L.M."/>
            <person name="Hansen L."/>
            <person name="Pistorio M."/>
            <person name="Estrella M.J."/>
        </authorList>
    </citation>
    <scope>NUCLEOTIDE SEQUENCE [LARGE SCALE GENOMIC DNA]</scope>
    <source>
        <strain evidence="2 3">BSA136</strain>
    </source>
</reference>
<evidence type="ECO:0000313" key="3">
    <source>
        <dbReference type="Proteomes" id="UP000219182"/>
    </source>
</evidence>
<dbReference type="EMBL" id="NWQG01000097">
    <property type="protein sequence ID" value="PDQ20083.1"/>
    <property type="molecule type" value="Genomic_DNA"/>
</dbReference>
<evidence type="ECO:0000313" key="2">
    <source>
        <dbReference type="EMBL" id="PDQ20083.1"/>
    </source>
</evidence>